<keyword evidence="4 7" id="KW-0808">Transferase</keyword>
<dbReference type="CDD" id="cd02440">
    <property type="entry name" value="AdoMet_MTases"/>
    <property type="match status" value="1"/>
</dbReference>
<protein>
    <submittedName>
        <fullName evidence="9">Ribosomal RNA small subunit methyltransferase A</fullName>
    </submittedName>
</protein>
<feature type="binding site" evidence="7">
    <location>
        <position position="26"/>
    </location>
    <ligand>
        <name>S-adenosyl-L-methionine</name>
        <dbReference type="ChEBI" id="CHEBI:59789"/>
    </ligand>
</feature>
<dbReference type="EMBL" id="PCWQ01000010">
    <property type="protein sequence ID" value="PIR06705.1"/>
    <property type="molecule type" value="Genomic_DNA"/>
</dbReference>
<feature type="binding site" evidence="7">
    <location>
        <position position="24"/>
    </location>
    <ligand>
        <name>S-adenosyl-L-methionine</name>
        <dbReference type="ChEBI" id="CHEBI:59789"/>
    </ligand>
</feature>
<dbReference type="AlphaFoldDB" id="A0A2H0NEV4"/>
<evidence type="ECO:0000259" key="8">
    <source>
        <dbReference type="SMART" id="SM00650"/>
    </source>
</evidence>
<feature type="binding site" evidence="7">
    <location>
        <position position="123"/>
    </location>
    <ligand>
        <name>S-adenosyl-L-methionine</name>
        <dbReference type="ChEBI" id="CHEBI:59789"/>
    </ligand>
</feature>
<reference evidence="9 10" key="1">
    <citation type="submission" date="2017-09" db="EMBL/GenBank/DDBJ databases">
        <title>Depth-based differentiation of microbial function through sediment-hosted aquifers and enrichment of novel symbionts in the deep terrestrial subsurface.</title>
        <authorList>
            <person name="Probst A.J."/>
            <person name="Ladd B."/>
            <person name="Jarett J.K."/>
            <person name="Geller-Mcgrath D.E."/>
            <person name="Sieber C.M."/>
            <person name="Emerson J.B."/>
            <person name="Anantharaman K."/>
            <person name="Thomas B.C."/>
            <person name="Malmstrom R."/>
            <person name="Stieglmeier M."/>
            <person name="Klingl A."/>
            <person name="Woyke T."/>
            <person name="Ryan C.M."/>
            <person name="Banfield J.F."/>
        </authorList>
    </citation>
    <scope>NUCLEOTIDE SEQUENCE [LARGE SCALE GENOMIC DNA]</scope>
    <source>
        <strain evidence="9">CG11_big_fil_rev_8_21_14_0_20_36_20</strain>
    </source>
</reference>
<dbReference type="InterPro" id="IPR001737">
    <property type="entry name" value="KsgA/Erm"/>
</dbReference>
<gene>
    <name evidence="9" type="primary">rsmA</name>
    <name evidence="9" type="ORF">COV55_02575</name>
</gene>
<feature type="domain" description="Ribosomal RNA adenine methylase transferase N-terminal" evidence="8">
    <location>
        <begin position="31"/>
        <end position="206"/>
    </location>
</feature>
<dbReference type="InterPro" id="IPR023165">
    <property type="entry name" value="rRNA_Ade_diMease-like_C"/>
</dbReference>
<feature type="binding site" evidence="7">
    <location>
        <position position="72"/>
    </location>
    <ligand>
        <name>S-adenosyl-L-methionine</name>
        <dbReference type="ChEBI" id="CHEBI:59789"/>
    </ligand>
</feature>
<comment type="caution">
    <text evidence="9">The sequence shown here is derived from an EMBL/GenBank/DDBJ whole genome shotgun (WGS) entry which is preliminary data.</text>
</comment>
<evidence type="ECO:0000256" key="1">
    <source>
        <dbReference type="ARBA" id="ARBA00022490"/>
    </source>
</evidence>
<dbReference type="Gene3D" id="1.10.8.100">
    <property type="entry name" value="Ribosomal RNA adenine dimethylase-like, domain 2"/>
    <property type="match status" value="1"/>
</dbReference>
<dbReference type="InterPro" id="IPR011530">
    <property type="entry name" value="rRNA_adenine_dimethylase"/>
</dbReference>
<dbReference type="GO" id="GO:0000179">
    <property type="term" value="F:rRNA (adenine-N6,N6-)-dimethyltransferase activity"/>
    <property type="evidence" value="ECO:0007669"/>
    <property type="project" value="UniProtKB-UniRule"/>
</dbReference>
<comment type="similarity">
    <text evidence="7">Belongs to the class I-like SAM-binding methyltransferase superfamily. rRNA adenine N(6)-methyltransferase family.</text>
</comment>
<dbReference type="InterPro" id="IPR029063">
    <property type="entry name" value="SAM-dependent_MTases_sf"/>
</dbReference>
<dbReference type="PANTHER" id="PTHR11727:SF7">
    <property type="entry name" value="DIMETHYLADENOSINE TRANSFERASE-RELATED"/>
    <property type="match status" value="1"/>
</dbReference>
<sequence length="280" mass="32816">MNLSEVKFLLKKYHFSPNKIRGQNFLISDDPLQEMIKTANIKKEDLILEVGAGLGALTTELIKRSQKVVAFEVEKNFRPLLQNLTQVNHNLRIVWQNILSLSDQQLKDILIKEKASVYKIVANIPYYLTAKFIRQFILTRHKPQSMTLMVQKEVAERITVKNKKHSLLSLSVALYAQSKLVRIIAKDNFYPSPKVDSAIIYIYDIHSWNYSIEERKFWQLVHRGFASKRKKLFNNLLTDQDLTKEKLNLAFAKINLDKNIRAEDLTVSNWLQLIYYLERH</sequence>
<dbReference type="PROSITE" id="PS51689">
    <property type="entry name" value="SAM_RNA_A_N6_MT"/>
    <property type="match status" value="1"/>
</dbReference>
<keyword evidence="6 7" id="KW-0694">RNA-binding</keyword>
<dbReference type="Pfam" id="PF00398">
    <property type="entry name" value="RrnaAD"/>
    <property type="match status" value="1"/>
</dbReference>
<dbReference type="SUPFAM" id="SSF53335">
    <property type="entry name" value="S-adenosyl-L-methionine-dependent methyltransferases"/>
    <property type="match status" value="1"/>
</dbReference>
<comment type="caution">
    <text evidence="7">Lacks conserved residue(s) required for the propagation of feature annotation.</text>
</comment>
<organism evidence="9 10">
    <name type="scientific">Candidatus Komeilibacteria bacterium CG11_big_fil_rev_8_21_14_0_20_36_20</name>
    <dbReference type="NCBI Taxonomy" id="1974477"/>
    <lineage>
        <taxon>Bacteria</taxon>
        <taxon>Candidatus Komeiliibacteriota</taxon>
    </lineage>
</organism>
<evidence type="ECO:0000256" key="5">
    <source>
        <dbReference type="ARBA" id="ARBA00022691"/>
    </source>
</evidence>
<evidence type="ECO:0000256" key="3">
    <source>
        <dbReference type="ARBA" id="ARBA00022603"/>
    </source>
</evidence>
<dbReference type="Gene3D" id="3.40.50.150">
    <property type="entry name" value="Vaccinia Virus protein VP39"/>
    <property type="match status" value="1"/>
</dbReference>
<keyword evidence="1" id="KW-0963">Cytoplasm</keyword>
<dbReference type="NCBIfam" id="TIGR00755">
    <property type="entry name" value="ksgA"/>
    <property type="match status" value="1"/>
</dbReference>
<dbReference type="SMART" id="SM00650">
    <property type="entry name" value="rADc"/>
    <property type="match status" value="1"/>
</dbReference>
<evidence type="ECO:0000256" key="2">
    <source>
        <dbReference type="ARBA" id="ARBA00022552"/>
    </source>
</evidence>
<keyword evidence="5 7" id="KW-0949">S-adenosyl-L-methionine</keyword>
<dbReference type="PANTHER" id="PTHR11727">
    <property type="entry name" value="DIMETHYLADENOSINE TRANSFERASE"/>
    <property type="match status" value="1"/>
</dbReference>
<keyword evidence="3 7" id="KW-0489">Methyltransferase</keyword>
<dbReference type="Proteomes" id="UP000230564">
    <property type="component" value="Unassembled WGS sequence"/>
</dbReference>
<evidence type="ECO:0000313" key="10">
    <source>
        <dbReference type="Proteomes" id="UP000230564"/>
    </source>
</evidence>
<evidence type="ECO:0000256" key="4">
    <source>
        <dbReference type="ARBA" id="ARBA00022679"/>
    </source>
</evidence>
<feature type="binding site" evidence="7">
    <location>
        <position position="51"/>
    </location>
    <ligand>
        <name>S-adenosyl-L-methionine</name>
        <dbReference type="ChEBI" id="CHEBI:59789"/>
    </ligand>
</feature>
<evidence type="ECO:0000256" key="6">
    <source>
        <dbReference type="ARBA" id="ARBA00022884"/>
    </source>
</evidence>
<keyword evidence="2" id="KW-0698">rRNA processing</keyword>
<evidence type="ECO:0000313" key="9">
    <source>
        <dbReference type="EMBL" id="PIR06705.1"/>
    </source>
</evidence>
<dbReference type="InterPro" id="IPR020598">
    <property type="entry name" value="rRNA_Ade_methylase_Trfase_N"/>
</dbReference>
<accession>A0A2H0NEV4</accession>
<evidence type="ECO:0000256" key="7">
    <source>
        <dbReference type="PROSITE-ProRule" id="PRU01026"/>
    </source>
</evidence>
<name>A0A2H0NEV4_9BACT</name>
<proteinExistence type="inferred from homology"/>
<dbReference type="GO" id="GO:0005829">
    <property type="term" value="C:cytosol"/>
    <property type="evidence" value="ECO:0007669"/>
    <property type="project" value="TreeGrafter"/>
</dbReference>
<dbReference type="GO" id="GO:0003723">
    <property type="term" value="F:RNA binding"/>
    <property type="evidence" value="ECO:0007669"/>
    <property type="project" value="UniProtKB-UniRule"/>
</dbReference>